<proteinExistence type="predicted"/>
<dbReference type="Proteomes" id="UP000029381">
    <property type="component" value="Unassembled WGS sequence"/>
</dbReference>
<dbReference type="GO" id="GO:0043565">
    <property type="term" value="F:sequence-specific DNA binding"/>
    <property type="evidence" value="ECO:0007669"/>
    <property type="project" value="InterPro"/>
</dbReference>
<accession>A0A091C405</accession>
<dbReference type="AlphaFoldDB" id="A0A091C405"/>
<dbReference type="EMBL" id="JPVT01000100">
    <property type="protein sequence ID" value="KFN91380.1"/>
    <property type="molecule type" value="Genomic_DNA"/>
</dbReference>
<keyword evidence="3" id="KW-0804">Transcription</keyword>
<dbReference type="InterPro" id="IPR009057">
    <property type="entry name" value="Homeodomain-like_sf"/>
</dbReference>
<dbReference type="PANTHER" id="PTHR43280">
    <property type="entry name" value="ARAC-FAMILY TRANSCRIPTIONAL REGULATOR"/>
    <property type="match status" value="1"/>
</dbReference>
<keyword evidence="2" id="KW-0238">DNA-binding</keyword>
<sequence>MQQLFQPKFFTQSFDKQTPHMIYISKVDKKDRNHPRTLHSHSEIVKLILITGGQGNIFIDEEQVPVQKGDLVVYNSGVIHEEFFRNEAVSLYCIGLRGINEKGLQAGELVPEQSSPVFKTGELFPSIVNLFETCYFILEQRKSNYAMIVQQLFETLLILIKTNILLPGNDKSENSEKLAIVQNIKLYMDKNYTEEFKIKNLENNKQWQINPFYFAHKFKDIYGYSPIEYLQRRRIGEAQTLLITTNLSVTEIANSVDFNSSAYFSTIFKKIVSLSPKEYRKQYVKH</sequence>
<dbReference type="PATRIC" id="fig|1302648.3.peg.1009"/>
<dbReference type="InterPro" id="IPR018060">
    <property type="entry name" value="HTH_AraC"/>
</dbReference>
<dbReference type="Pfam" id="PF12833">
    <property type="entry name" value="HTH_18"/>
    <property type="match status" value="1"/>
</dbReference>
<evidence type="ECO:0000313" key="5">
    <source>
        <dbReference type="EMBL" id="KFN91380.1"/>
    </source>
</evidence>
<protein>
    <submittedName>
        <fullName evidence="5">Ada family regulatory protein</fullName>
    </submittedName>
</protein>
<dbReference type="RefSeq" id="WP_028790437.1">
    <property type="nucleotide sequence ID" value="NZ_JPVT01000100.1"/>
</dbReference>
<evidence type="ECO:0000256" key="3">
    <source>
        <dbReference type="ARBA" id="ARBA00023163"/>
    </source>
</evidence>
<dbReference type="PRINTS" id="PR00032">
    <property type="entry name" value="HTHARAC"/>
</dbReference>
<dbReference type="PANTHER" id="PTHR43280:SF2">
    <property type="entry name" value="HTH-TYPE TRANSCRIPTIONAL REGULATOR EXSA"/>
    <property type="match status" value="1"/>
</dbReference>
<feature type="domain" description="HTH araC/xylS-type" evidence="4">
    <location>
        <begin position="182"/>
        <end position="282"/>
    </location>
</feature>
<dbReference type="Pfam" id="PF02311">
    <property type="entry name" value="AraC_binding"/>
    <property type="match status" value="1"/>
</dbReference>
<dbReference type="Gene3D" id="2.60.120.10">
    <property type="entry name" value="Jelly Rolls"/>
    <property type="match status" value="1"/>
</dbReference>
<dbReference type="InterPro" id="IPR037923">
    <property type="entry name" value="HTH-like"/>
</dbReference>
<dbReference type="InterPro" id="IPR014710">
    <property type="entry name" value="RmlC-like_jellyroll"/>
</dbReference>
<evidence type="ECO:0000256" key="1">
    <source>
        <dbReference type="ARBA" id="ARBA00023015"/>
    </source>
</evidence>
<evidence type="ECO:0000259" key="4">
    <source>
        <dbReference type="PROSITE" id="PS01124"/>
    </source>
</evidence>
<dbReference type="PROSITE" id="PS01124">
    <property type="entry name" value="HTH_ARAC_FAMILY_2"/>
    <property type="match status" value="1"/>
</dbReference>
<evidence type="ECO:0000313" key="6">
    <source>
        <dbReference type="Proteomes" id="UP000029381"/>
    </source>
</evidence>
<keyword evidence="1" id="KW-0805">Transcription regulation</keyword>
<comment type="caution">
    <text evidence="5">The sequence shown here is derived from an EMBL/GenBank/DDBJ whole genome shotgun (WGS) entry which is preliminary data.</text>
</comment>
<dbReference type="InterPro" id="IPR020449">
    <property type="entry name" value="Tscrpt_reg_AraC-type_HTH"/>
</dbReference>
<dbReference type="Gene3D" id="1.10.10.60">
    <property type="entry name" value="Homeodomain-like"/>
    <property type="match status" value="2"/>
</dbReference>
<reference evidence="5 6" key="1">
    <citation type="submission" date="2014-08" db="EMBL/GenBank/DDBJ databases">
        <title>Genome sequence of Tetragenococcus muriaticus.</title>
        <authorList>
            <person name="Chuea-nongthon C."/>
            <person name="Rodtong S."/>
            <person name="Yongsawatdigul J."/>
            <person name="Steele J.L."/>
            <person name="Liu X.-y."/>
            <person name="Speers J."/>
            <person name="Glasner J.D."/>
            <person name="Neeno-Eckwall E.C."/>
        </authorList>
    </citation>
    <scope>NUCLEOTIDE SEQUENCE [LARGE SCALE GENOMIC DNA]</scope>
    <source>
        <strain evidence="5 6">3MR10-3</strain>
    </source>
</reference>
<dbReference type="GO" id="GO:0003700">
    <property type="term" value="F:DNA-binding transcription factor activity"/>
    <property type="evidence" value="ECO:0007669"/>
    <property type="project" value="InterPro"/>
</dbReference>
<dbReference type="SUPFAM" id="SSF46689">
    <property type="entry name" value="Homeodomain-like"/>
    <property type="match status" value="1"/>
</dbReference>
<dbReference type="InterPro" id="IPR003313">
    <property type="entry name" value="AraC-bd"/>
</dbReference>
<organism evidence="5 6">
    <name type="scientific">Tetragenococcus muriaticus 3MR10-3</name>
    <dbReference type="NCBI Taxonomy" id="1302648"/>
    <lineage>
        <taxon>Bacteria</taxon>
        <taxon>Bacillati</taxon>
        <taxon>Bacillota</taxon>
        <taxon>Bacilli</taxon>
        <taxon>Lactobacillales</taxon>
        <taxon>Enterococcaceae</taxon>
        <taxon>Tetragenococcus</taxon>
    </lineage>
</organism>
<dbReference type="SMART" id="SM00342">
    <property type="entry name" value="HTH_ARAC"/>
    <property type="match status" value="1"/>
</dbReference>
<dbReference type="SUPFAM" id="SSF51215">
    <property type="entry name" value="Regulatory protein AraC"/>
    <property type="match status" value="1"/>
</dbReference>
<keyword evidence="6" id="KW-1185">Reference proteome</keyword>
<gene>
    <name evidence="5" type="ORF">TMU3MR103_1040</name>
</gene>
<evidence type="ECO:0000256" key="2">
    <source>
        <dbReference type="ARBA" id="ARBA00023125"/>
    </source>
</evidence>
<name>A0A091C405_9ENTE</name>